<dbReference type="PANTHER" id="PTHR47336">
    <property type="entry name" value="TRANSCRIPTION FACTOR HMS1-RELATED"/>
    <property type="match status" value="1"/>
</dbReference>
<evidence type="ECO:0000259" key="2">
    <source>
        <dbReference type="PROSITE" id="PS50888"/>
    </source>
</evidence>
<feature type="region of interest" description="Disordered" evidence="1">
    <location>
        <begin position="1"/>
        <end position="65"/>
    </location>
</feature>
<dbReference type="AlphaFoldDB" id="A0AAE0UA46"/>
<feature type="compositionally biased region" description="Polar residues" evidence="1">
    <location>
        <begin position="31"/>
        <end position="63"/>
    </location>
</feature>
<dbReference type="Gene3D" id="4.10.280.10">
    <property type="entry name" value="Helix-loop-helix DNA-binding domain"/>
    <property type="match status" value="1"/>
</dbReference>
<dbReference type="PANTHER" id="PTHR47336:SF2">
    <property type="entry name" value="TRANSCRIPTION FACTOR HMS1-RELATED"/>
    <property type="match status" value="1"/>
</dbReference>
<accession>A0AAE0UA46</accession>
<gene>
    <name evidence="3" type="ORF">B0T20DRAFT_454838</name>
</gene>
<dbReference type="InterPro" id="IPR011598">
    <property type="entry name" value="bHLH_dom"/>
</dbReference>
<evidence type="ECO:0000313" key="4">
    <source>
        <dbReference type="Proteomes" id="UP001281003"/>
    </source>
</evidence>
<proteinExistence type="predicted"/>
<feature type="region of interest" description="Disordered" evidence="1">
    <location>
        <begin position="201"/>
        <end position="258"/>
    </location>
</feature>
<dbReference type="SMART" id="SM00353">
    <property type="entry name" value="HLH"/>
    <property type="match status" value="1"/>
</dbReference>
<feature type="domain" description="BHLH" evidence="2">
    <location>
        <begin position="254"/>
        <end position="334"/>
    </location>
</feature>
<reference evidence="3" key="1">
    <citation type="journal article" date="2023" name="Mol. Phylogenet. Evol.">
        <title>Genome-scale phylogeny and comparative genomics of the fungal order Sordariales.</title>
        <authorList>
            <person name="Hensen N."/>
            <person name="Bonometti L."/>
            <person name="Westerberg I."/>
            <person name="Brannstrom I.O."/>
            <person name="Guillou S."/>
            <person name="Cros-Aarteil S."/>
            <person name="Calhoun S."/>
            <person name="Haridas S."/>
            <person name="Kuo A."/>
            <person name="Mondo S."/>
            <person name="Pangilinan J."/>
            <person name="Riley R."/>
            <person name="LaButti K."/>
            <person name="Andreopoulos B."/>
            <person name="Lipzen A."/>
            <person name="Chen C."/>
            <person name="Yan M."/>
            <person name="Daum C."/>
            <person name="Ng V."/>
            <person name="Clum A."/>
            <person name="Steindorff A."/>
            <person name="Ohm R.A."/>
            <person name="Martin F."/>
            <person name="Silar P."/>
            <person name="Natvig D.O."/>
            <person name="Lalanne C."/>
            <person name="Gautier V."/>
            <person name="Ament-Velasquez S.L."/>
            <person name="Kruys A."/>
            <person name="Hutchinson M.I."/>
            <person name="Powell A.J."/>
            <person name="Barry K."/>
            <person name="Miller A.N."/>
            <person name="Grigoriev I.V."/>
            <person name="Debuchy R."/>
            <person name="Gladieux P."/>
            <person name="Hiltunen Thoren M."/>
            <person name="Johannesson H."/>
        </authorList>
    </citation>
    <scope>NUCLEOTIDE SEQUENCE</scope>
    <source>
        <strain evidence="3">FGSC 1904</strain>
    </source>
</reference>
<dbReference type="SUPFAM" id="SSF47459">
    <property type="entry name" value="HLH, helix-loop-helix DNA-binding domain"/>
    <property type="match status" value="1"/>
</dbReference>
<evidence type="ECO:0000256" key="1">
    <source>
        <dbReference type="SAM" id="MobiDB-lite"/>
    </source>
</evidence>
<dbReference type="Pfam" id="PF00010">
    <property type="entry name" value="HLH"/>
    <property type="match status" value="1"/>
</dbReference>
<dbReference type="GO" id="GO:0046983">
    <property type="term" value="F:protein dimerization activity"/>
    <property type="evidence" value="ECO:0007669"/>
    <property type="project" value="InterPro"/>
</dbReference>
<sequence>MNQQGLPNNHPFPEPFQGIGELHPQFPDSLSGISPNTFYEELSSNTDFNTDFNSDSPGTSGSHYSPALSADSFNITIPPLGQEFTDWGVGKFEPPSELDECFKSEPFDGSIISTLPARPGSASSAINPAALSLPDATTAQDLTFSFEDINPDGPLFQFPLQNQIPFPLLVQQQQQQEQQQQQQPQQQQKIVLAEEVKTYPSRYSLKRKSSGSSSSSGEEHRQRKRASASPPPASSHGPPTKKEKDGERSRAAPMKKTAHNMIEKRYRTNLNDKITNLRDAVPSLRRAALRQENGNAQYHDAGFEDEEDDYDHHTLPKLNKATILSKATEYIGEIERKLTALHNENLQLQAKVRGMEILVMRQCGMGAHGQLGVLVG</sequence>
<reference evidence="3" key="2">
    <citation type="submission" date="2023-07" db="EMBL/GenBank/DDBJ databases">
        <authorList>
            <consortium name="Lawrence Berkeley National Laboratory"/>
            <person name="Haridas S."/>
            <person name="Hensen N."/>
            <person name="Bonometti L."/>
            <person name="Westerberg I."/>
            <person name="Brannstrom I.O."/>
            <person name="Guillou S."/>
            <person name="Cros-Aarteil S."/>
            <person name="Calhoun S."/>
            <person name="Kuo A."/>
            <person name="Mondo S."/>
            <person name="Pangilinan J."/>
            <person name="Riley R."/>
            <person name="LaButti K."/>
            <person name="Andreopoulos B."/>
            <person name="Lipzen A."/>
            <person name="Chen C."/>
            <person name="Yanf M."/>
            <person name="Daum C."/>
            <person name="Ng V."/>
            <person name="Clum A."/>
            <person name="Steindorff A."/>
            <person name="Ohm R."/>
            <person name="Martin F."/>
            <person name="Silar P."/>
            <person name="Natvig D."/>
            <person name="Lalanne C."/>
            <person name="Gautier V."/>
            <person name="Ament-velasquez S.L."/>
            <person name="Kruys A."/>
            <person name="Hutchinson M.I."/>
            <person name="Powell A.J."/>
            <person name="Barry K."/>
            <person name="Miller A.N."/>
            <person name="Grigoriev I.V."/>
            <person name="Debuchy R."/>
            <person name="Gladieux P."/>
            <person name="Thoren M.H."/>
            <person name="Johannesson H."/>
        </authorList>
    </citation>
    <scope>NUCLEOTIDE SEQUENCE</scope>
    <source>
        <strain evidence="3">FGSC 1904</strain>
    </source>
</reference>
<organism evidence="3 4">
    <name type="scientific">Sordaria brevicollis</name>
    <dbReference type="NCBI Taxonomy" id="83679"/>
    <lineage>
        <taxon>Eukaryota</taxon>
        <taxon>Fungi</taxon>
        <taxon>Dikarya</taxon>
        <taxon>Ascomycota</taxon>
        <taxon>Pezizomycotina</taxon>
        <taxon>Sordariomycetes</taxon>
        <taxon>Sordariomycetidae</taxon>
        <taxon>Sordariales</taxon>
        <taxon>Sordariaceae</taxon>
        <taxon>Sordaria</taxon>
    </lineage>
</organism>
<keyword evidence="4" id="KW-1185">Reference proteome</keyword>
<dbReference type="EMBL" id="JAUTDP010000009">
    <property type="protein sequence ID" value="KAK3396205.1"/>
    <property type="molecule type" value="Genomic_DNA"/>
</dbReference>
<evidence type="ECO:0000313" key="3">
    <source>
        <dbReference type="EMBL" id="KAK3396205.1"/>
    </source>
</evidence>
<name>A0AAE0UA46_SORBR</name>
<protein>
    <submittedName>
        <fullName evidence="3">Helix-loop-helix DNA-binding domain-containing protein</fullName>
    </submittedName>
</protein>
<dbReference type="PROSITE" id="PS50888">
    <property type="entry name" value="BHLH"/>
    <property type="match status" value="1"/>
</dbReference>
<comment type="caution">
    <text evidence="3">The sequence shown here is derived from an EMBL/GenBank/DDBJ whole genome shotgun (WGS) entry which is preliminary data.</text>
</comment>
<feature type="compositionally biased region" description="Basic and acidic residues" evidence="1">
    <location>
        <begin position="240"/>
        <end position="250"/>
    </location>
</feature>
<keyword evidence="3" id="KW-0238">DNA-binding</keyword>
<dbReference type="GO" id="GO:0003677">
    <property type="term" value="F:DNA binding"/>
    <property type="evidence" value="ECO:0007669"/>
    <property type="project" value="UniProtKB-KW"/>
</dbReference>
<dbReference type="Proteomes" id="UP001281003">
    <property type="component" value="Unassembled WGS sequence"/>
</dbReference>
<dbReference type="InterPro" id="IPR052099">
    <property type="entry name" value="Regulatory_TF_Diverse"/>
</dbReference>
<dbReference type="InterPro" id="IPR036638">
    <property type="entry name" value="HLH_DNA-bd_sf"/>
</dbReference>